<evidence type="ECO:0000259" key="5">
    <source>
        <dbReference type="PROSITE" id="PS50931"/>
    </source>
</evidence>
<dbReference type="GO" id="GO:0003677">
    <property type="term" value="F:DNA binding"/>
    <property type="evidence" value="ECO:0007669"/>
    <property type="project" value="UniProtKB-KW"/>
</dbReference>
<evidence type="ECO:0000256" key="4">
    <source>
        <dbReference type="ARBA" id="ARBA00023163"/>
    </source>
</evidence>
<dbReference type="InterPro" id="IPR036388">
    <property type="entry name" value="WH-like_DNA-bd_sf"/>
</dbReference>
<keyword evidence="4" id="KW-0804">Transcription</keyword>
<dbReference type="SUPFAM" id="SSF46785">
    <property type="entry name" value="Winged helix' DNA-binding domain"/>
    <property type="match status" value="1"/>
</dbReference>
<dbReference type="GO" id="GO:0003700">
    <property type="term" value="F:DNA-binding transcription factor activity"/>
    <property type="evidence" value="ECO:0007669"/>
    <property type="project" value="InterPro"/>
</dbReference>
<dbReference type="PANTHER" id="PTHR30118">
    <property type="entry name" value="HTH-TYPE TRANSCRIPTIONAL REGULATOR LEUO-RELATED"/>
    <property type="match status" value="1"/>
</dbReference>
<keyword evidence="2" id="KW-0805">Transcription regulation</keyword>
<dbReference type="InterPro" id="IPR036390">
    <property type="entry name" value="WH_DNA-bd_sf"/>
</dbReference>
<name>A0A1X7LQT4_9BURK</name>
<dbReference type="PROSITE" id="PS50931">
    <property type="entry name" value="HTH_LYSR"/>
    <property type="match status" value="1"/>
</dbReference>
<protein>
    <submittedName>
        <fullName evidence="6">Transcriptional regulator, LysR family</fullName>
    </submittedName>
</protein>
<dbReference type="Gene3D" id="3.40.190.10">
    <property type="entry name" value="Periplasmic binding protein-like II"/>
    <property type="match status" value="2"/>
</dbReference>
<dbReference type="Gene3D" id="1.10.10.10">
    <property type="entry name" value="Winged helix-like DNA-binding domain superfamily/Winged helix DNA-binding domain"/>
    <property type="match status" value="1"/>
</dbReference>
<dbReference type="Pfam" id="PF00126">
    <property type="entry name" value="HTH_1"/>
    <property type="match status" value="1"/>
</dbReference>
<evidence type="ECO:0000313" key="6">
    <source>
        <dbReference type="EMBL" id="SMG56228.1"/>
    </source>
</evidence>
<dbReference type="InterPro" id="IPR005119">
    <property type="entry name" value="LysR_subst-bd"/>
</dbReference>
<reference evidence="7" key="1">
    <citation type="submission" date="2017-04" db="EMBL/GenBank/DDBJ databases">
        <authorList>
            <person name="Varghese N."/>
            <person name="Submissions S."/>
        </authorList>
    </citation>
    <scope>NUCLEOTIDE SEQUENCE [LARGE SCALE GENOMIC DNA]</scope>
    <source>
        <strain evidence="7">LMG 29540</strain>
    </source>
</reference>
<keyword evidence="3" id="KW-0238">DNA-binding</keyword>
<organism evidence="6 7">
    <name type="scientific">Paraburkholderia susongensis</name>
    <dbReference type="NCBI Taxonomy" id="1515439"/>
    <lineage>
        <taxon>Bacteria</taxon>
        <taxon>Pseudomonadati</taxon>
        <taxon>Pseudomonadota</taxon>
        <taxon>Betaproteobacteria</taxon>
        <taxon>Burkholderiales</taxon>
        <taxon>Burkholderiaceae</taxon>
        <taxon>Paraburkholderia</taxon>
    </lineage>
</organism>
<evidence type="ECO:0000256" key="3">
    <source>
        <dbReference type="ARBA" id="ARBA00023125"/>
    </source>
</evidence>
<dbReference type="OrthoDB" id="5495633at2"/>
<dbReference type="EMBL" id="FXAT01000008">
    <property type="protein sequence ID" value="SMG56228.1"/>
    <property type="molecule type" value="Genomic_DNA"/>
</dbReference>
<dbReference type="PRINTS" id="PR00039">
    <property type="entry name" value="HTHLYSR"/>
</dbReference>
<dbReference type="Proteomes" id="UP000193228">
    <property type="component" value="Unassembled WGS sequence"/>
</dbReference>
<dbReference type="STRING" id="1515439.SAMN06265784_10892"/>
<accession>A0A1X7LQT4</accession>
<dbReference type="Pfam" id="PF03466">
    <property type="entry name" value="LysR_substrate"/>
    <property type="match status" value="1"/>
</dbReference>
<evidence type="ECO:0000256" key="2">
    <source>
        <dbReference type="ARBA" id="ARBA00023015"/>
    </source>
</evidence>
<dbReference type="RefSeq" id="WP_085487250.1">
    <property type="nucleotide sequence ID" value="NZ_FXAT01000008.1"/>
</dbReference>
<comment type="similarity">
    <text evidence="1">Belongs to the LysR transcriptional regulatory family.</text>
</comment>
<dbReference type="AlphaFoldDB" id="A0A1X7LQT4"/>
<dbReference type="CDD" id="cd08459">
    <property type="entry name" value="PBP2_DntR_NahR_LinR_like"/>
    <property type="match status" value="1"/>
</dbReference>
<keyword evidence="7" id="KW-1185">Reference proteome</keyword>
<gene>
    <name evidence="6" type="ORF">SAMN06265784_10892</name>
</gene>
<proteinExistence type="inferred from homology"/>
<dbReference type="InterPro" id="IPR000847">
    <property type="entry name" value="LysR_HTH_N"/>
</dbReference>
<evidence type="ECO:0000256" key="1">
    <source>
        <dbReference type="ARBA" id="ARBA00009437"/>
    </source>
</evidence>
<dbReference type="PANTHER" id="PTHR30118:SF15">
    <property type="entry name" value="TRANSCRIPTIONAL REGULATORY PROTEIN"/>
    <property type="match status" value="1"/>
</dbReference>
<sequence>MKHVNMASVDLNLLKTFLAIWELRSLTAAADRLHLSQPAVSHALRRLREIFDDPLFVRTSIEMVPTEAAARLHGPIDHALGVIHDALQQHSNFDPSAATRTFYLSMSDVAEQYVLPVLMEKLTCLAPHVRIEIRQMPIADLGAAMRGGEVDIGFGYLPGLSDECVSSMLMEDEFVCMLREEHPFGGNELTVADLNALQYIYAETDATGHNLAEAALRRAGVRRNVTLKLPHFTAAPHVVLRTDLALIIPRTVAQAMNRNRTFKLMPLPIEMPSIDVGVYTHKRFASDPGIAWISSLLCGLIERDTQLNPG</sequence>
<dbReference type="SUPFAM" id="SSF53850">
    <property type="entry name" value="Periplasmic binding protein-like II"/>
    <property type="match status" value="1"/>
</dbReference>
<dbReference type="InterPro" id="IPR050389">
    <property type="entry name" value="LysR-type_TF"/>
</dbReference>
<evidence type="ECO:0000313" key="7">
    <source>
        <dbReference type="Proteomes" id="UP000193228"/>
    </source>
</evidence>
<feature type="domain" description="HTH lysR-type" evidence="5">
    <location>
        <begin position="9"/>
        <end position="66"/>
    </location>
</feature>